<dbReference type="Gramene" id="TraesCLE_scaffold_009350_01G000100.1">
    <property type="protein sequence ID" value="TraesCLE_scaffold_009350_01G000100.1"/>
    <property type="gene ID" value="TraesCLE_scaffold_009350_01G000100"/>
</dbReference>
<dbReference type="Gramene" id="TraesCS1A02G114400.1">
    <property type="protein sequence ID" value="TraesCS1A02G114400.1"/>
    <property type="gene ID" value="TraesCS1A02G114400"/>
</dbReference>
<feature type="compositionally biased region" description="Low complexity" evidence="7">
    <location>
        <begin position="58"/>
        <end position="75"/>
    </location>
</feature>
<dbReference type="SMART" id="SM00356">
    <property type="entry name" value="ZnF_C3H1"/>
    <property type="match status" value="2"/>
</dbReference>
<evidence type="ECO:0000259" key="8">
    <source>
        <dbReference type="PROSITE" id="PS50103"/>
    </source>
</evidence>
<dbReference type="Gramene" id="TraesCAD_scaffold_060803_01G000100.1">
    <property type="protein sequence ID" value="TraesCAD_scaffold_060803_01G000100.1"/>
    <property type="gene ID" value="TraesCAD_scaffold_060803_01G000100"/>
</dbReference>
<evidence type="ECO:0000256" key="4">
    <source>
        <dbReference type="ARBA" id="ARBA00022833"/>
    </source>
</evidence>
<feature type="domain" description="C3H1-type" evidence="8">
    <location>
        <begin position="276"/>
        <end position="303"/>
    </location>
</feature>
<reference evidence="9" key="2">
    <citation type="submission" date="2018-10" db="UniProtKB">
        <authorList>
            <consortium name="EnsemblPlants"/>
        </authorList>
    </citation>
    <scope>IDENTIFICATION</scope>
</reference>
<feature type="region of interest" description="Disordered" evidence="7">
    <location>
        <begin position="1"/>
        <end position="27"/>
    </location>
</feature>
<dbReference type="InterPro" id="IPR036855">
    <property type="entry name" value="Znf_CCCH_sf"/>
</dbReference>
<dbReference type="SUPFAM" id="SSF90229">
    <property type="entry name" value="CCCH zinc finger"/>
    <property type="match status" value="2"/>
</dbReference>
<dbReference type="GO" id="GO:0003677">
    <property type="term" value="F:DNA binding"/>
    <property type="evidence" value="ECO:0007669"/>
    <property type="project" value="UniProtKB-KW"/>
</dbReference>
<dbReference type="Proteomes" id="UP000019116">
    <property type="component" value="Chromosome 1A"/>
</dbReference>
<dbReference type="Gramene" id="TraesRN1A0100312100.1">
    <property type="protein sequence ID" value="TraesRN1A0100312100.1"/>
    <property type="gene ID" value="TraesRN1A0100312100"/>
</dbReference>
<dbReference type="GO" id="GO:0008270">
    <property type="term" value="F:zinc ion binding"/>
    <property type="evidence" value="ECO:0007669"/>
    <property type="project" value="UniProtKB-KW"/>
</dbReference>
<dbReference type="InterPro" id="IPR000571">
    <property type="entry name" value="Znf_CCCH"/>
</dbReference>
<protein>
    <recommendedName>
        <fullName evidence="8">C3H1-type domain-containing protein</fullName>
    </recommendedName>
</protein>
<evidence type="ECO:0000256" key="3">
    <source>
        <dbReference type="ARBA" id="ARBA00022771"/>
    </source>
</evidence>
<feature type="domain" description="C3H1-type" evidence="8">
    <location>
        <begin position="241"/>
        <end position="269"/>
    </location>
</feature>
<keyword evidence="4 6" id="KW-0862">Zinc</keyword>
<keyword evidence="5" id="KW-0238">DNA-binding</keyword>
<feature type="compositionally biased region" description="Pro residues" evidence="7">
    <location>
        <begin position="42"/>
        <end position="57"/>
    </location>
</feature>
<evidence type="ECO:0000256" key="1">
    <source>
        <dbReference type="ARBA" id="ARBA00022723"/>
    </source>
</evidence>
<evidence type="ECO:0000256" key="5">
    <source>
        <dbReference type="ARBA" id="ARBA00023125"/>
    </source>
</evidence>
<dbReference type="Gramene" id="TraesROB_scaffold_154479_01G000100.1">
    <property type="protein sequence ID" value="TraesROB_scaffold_154479_01G000100.1"/>
    <property type="gene ID" value="TraesROB_scaffold_154479_01G000100"/>
</dbReference>
<dbReference type="Gene3D" id="4.10.1000.10">
    <property type="entry name" value="Zinc finger, CCCH-type"/>
    <property type="match status" value="2"/>
</dbReference>
<dbReference type="EnsemblPlants" id="TraesCS1A02G114400.1">
    <property type="protein sequence ID" value="TraesCS1A02G114400.1"/>
    <property type="gene ID" value="TraesCS1A02G114400"/>
</dbReference>
<feature type="zinc finger region" description="C3H1-type" evidence="6">
    <location>
        <begin position="241"/>
        <end position="269"/>
    </location>
</feature>
<proteinExistence type="predicted"/>
<dbReference type="OrthoDB" id="410307at2759"/>
<keyword evidence="1 6" id="KW-0479">Metal-binding</keyword>
<dbReference type="PANTHER" id="PTHR12547">
    <property type="entry name" value="CCCH ZINC FINGER/TIS11-RELATED"/>
    <property type="match status" value="1"/>
</dbReference>
<feature type="region of interest" description="Disordered" evidence="7">
    <location>
        <begin position="41"/>
        <end position="75"/>
    </location>
</feature>
<reference evidence="9" key="1">
    <citation type="submission" date="2018-08" db="EMBL/GenBank/DDBJ databases">
        <authorList>
            <person name="Rossello M."/>
        </authorList>
    </citation>
    <scope>NUCLEOTIDE SEQUENCE [LARGE SCALE GENOMIC DNA]</scope>
    <source>
        <strain evidence="9">cv. Chinese Spring</strain>
    </source>
</reference>
<evidence type="ECO:0000256" key="6">
    <source>
        <dbReference type="PROSITE-ProRule" id="PRU00723"/>
    </source>
</evidence>
<dbReference type="InterPro" id="IPR045877">
    <property type="entry name" value="ZFP36-like"/>
</dbReference>
<dbReference type="AlphaFoldDB" id="A0A3B5XWQ6"/>
<organism evidence="9">
    <name type="scientific">Triticum aestivum</name>
    <name type="common">Wheat</name>
    <dbReference type="NCBI Taxonomy" id="4565"/>
    <lineage>
        <taxon>Eukaryota</taxon>
        <taxon>Viridiplantae</taxon>
        <taxon>Streptophyta</taxon>
        <taxon>Embryophyta</taxon>
        <taxon>Tracheophyta</taxon>
        <taxon>Spermatophyta</taxon>
        <taxon>Magnoliopsida</taxon>
        <taxon>Liliopsida</taxon>
        <taxon>Poales</taxon>
        <taxon>Poaceae</taxon>
        <taxon>BOP clade</taxon>
        <taxon>Pooideae</taxon>
        <taxon>Triticodae</taxon>
        <taxon>Triticeae</taxon>
        <taxon>Triticinae</taxon>
        <taxon>Triticum</taxon>
    </lineage>
</organism>
<feature type="zinc finger region" description="C3H1-type" evidence="6">
    <location>
        <begin position="276"/>
        <end position="303"/>
    </location>
</feature>
<evidence type="ECO:0000256" key="2">
    <source>
        <dbReference type="ARBA" id="ARBA00022737"/>
    </source>
</evidence>
<dbReference type="STRING" id="4565.A0A3B5XWQ6"/>
<accession>A0A3B5XWQ6</accession>
<name>A0A3B5XWQ6_WHEAT</name>
<evidence type="ECO:0000256" key="7">
    <source>
        <dbReference type="SAM" id="MobiDB-lite"/>
    </source>
</evidence>
<dbReference type="PROSITE" id="PS50103">
    <property type="entry name" value="ZF_C3H1"/>
    <property type="match status" value="2"/>
</dbReference>
<keyword evidence="10" id="KW-1185">Reference proteome</keyword>
<keyword evidence="2" id="KW-0677">Repeat</keyword>
<keyword evidence="3 6" id="KW-0863">Zinc-finger</keyword>
<evidence type="ECO:0000313" key="10">
    <source>
        <dbReference type="Proteomes" id="UP000019116"/>
    </source>
</evidence>
<dbReference type="SMR" id="A0A3B5XWQ6"/>
<evidence type="ECO:0000313" key="9">
    <source>
        <dbReference type="EnsemblPlants" id="TraesCS1A02G114400.1"/>
    </source>
</evidence>
<dbReference type="GO" id="GO:0003729">
    <property type="term" value="F:mRNA binding"/>
    <property type="evidence" value="ECO:0007669"/>
    <property type="project" value="InterPro"/>
</dbReference>
<dbReference type="PANTHER" id="PTHR12547:SF18">
    <property type="entry name" value="PROTEIN TIS11"/>
    <property type="match status" value="1"/>
</dbReference>
<dbReference type="Pfam" id="PF00642">
    <property type="entry name" value="zf-CCCH"/>
    <property type="match status" value="1"/>
</dbReference>
<sequence length="304" mass="32909">MQAPLRPAHPVPGFADSRLPSTNDGQGRLFYPGCIPLSFSPSPRPSPLATPFTPSPRSPTSSSSSSGTLLDDAGGDDAVATEHRAVLHYKTARNDHHDRCVALLTDAAREADALRLQNEKLREVNCDLACRFARLGNDQAASSLLLLGQMPATPAGKHARMPKSISIRRSTGSGGGHAKGLLTNDIVTESAKAEEHRVSTKAEEHHVGLAKAEGHHVGAKAEESGKVRKAAAELNVYTQGTYKTELCRNWESTGVCPYDDNCRFDTELRPVSRHPRYKTQACRLFASGLCIYGHRCHFCHSGRP</sequence>
<dbReference type="Gramene" id="TraesWEE_scaffold_147805_01G000100.1">
    <property type="protein sequence ID" value="TraesWEE_scaffold_147805_01G000100.1"/>
    <property type="gene ID" value="TraesWEE_scaffold_147805_01G000100"/>
</dbReference>
<dbReference type="Gramene" id="TraesCS1A03G0279800.1">
    <property type="protein sequence ID" value="TraesCS1A03G0279800.1.CDS"/>
    <property type="gene ID" value="TraesCS1A03G0279800"/>
</dbReference>